<dbReference type="InterPro" id="IPR036390">
    <property type="entry name" value="WH_DNA-bd_sf"/>
</dbReference>
<name>A0A9D2ILD2_9BACT</name>
<feature type="domain" description="Transcription regulator TrmB N-terminal" evidence="1">
    <location>
        <begin position="4"/>
        <end position="50"/>
    </location>
</feature>
<dbReference type="Proteomes" id="UP000824014">
    <property type="component" value="Unassembled WGS sequence"/>
</dbReference>
<organism evidence="2 3">
    <name type="scientific">Candidatus Tidjanibacter faecipullorum</name>
    <dbReference type="NCBI Taxonomy" id="2838766"/>
    <lineage>
        <taxon>Bacteria</taxon>
        <taxon>Pseudomonadati</taxon>
        <taxon>Bacteroidota</taxon>
        <taxon>Bacteroidia</taxon>
        <taxon>Bacteroidales</taxon>
        <taxon>Rikenellaceae</taxon>
        <taxon>Tidjanibacter</taxon>
    </lineage>
</organism>
<gene>
    <name evidence="2" type="ORF">H9816_05640</name>
</gene>
<evidence type="ECO:0000313" key="3">
    <source>
        <dbReference type="Proteomes" id="UP000824014"/>
    </source>
</evidence>
<dbReference type="InterPro" id="IPR036388">
    <property type="entry name" value="WH-like_DNA-bd_sf"/>
</dbReference>
<dbReference type="AlphaFoldDB" id="A0A9D2ILD2"/>
<dbReference type="Gene3D" id="1.10.10.10">
    <property type="entry name" value="Winged helix-like DNA-binding domain superfamily/Winged helix DNA-binding domain"/>
    <property type="match status" value="1"/>
</dbReference>
<dbReference type="SUPFAM" id="SSF46785">
    <property type="entry name" value="Winged helix' DNA-binding domain"/>
    <property type="match status" value="1"/>
</dbReference>
<evidence type="ECO:0000313" key="2">
    <source>
        <dbReference type="EMBL" id="HIZ15373.1"/>
    </source>
</evidence>
<dbReference type="EMBL" id="DXCC01000017">
    <property type="protein sequence ID" value="HIZ15373.1"/>
    <property type="molecule type" value="Genomic_DNA"/>
</dbReference>
<sequence length="54" mass="6102">MEEQILKALAEPKKAAEVAEATGIDKKEVDKIIKKLVKEGKVESPKRCYYAVKR</sequence>
<dbReference type="InterPro" id="IPR002831">
    <property type="entry name" value="Tscrpt_reg_TrmB_N"/>
</dbReference>
<reference evidence="2" key="2">
    <citation type="submission" date="2021-04" db="EMBL/GenBank/DDBJ databases">
        <authorList>
            <person name="Gilroy R."/>
        </authorList>
    </citation>
    <scope>NUCLEOTIDE SEQUENCE</scope>
    <source>
        <strain evidence="2">ChiHjej11B10-19426</strain>
    </source>
</reference>
<proteinExistence type="predicted"/>
<protein>
    <submittedName>
        <fullName evidence="2">MarR family transcriptional regulator</fullName>
    </submittedName>
</protein>
<evidence type="ECO:0000259" key="1">
    <source>
        <dbReference type="Pfam" id="PF01978"/>
    </source>
</evidence>
<accession>A0A9D2ILD2</accession>
<dbReference type="Pfam" id="PF01978">
    <property type="entry name" value="TrmB"/>
    <property type="match status" value="1"/>
</dbReference>
<comment type="caution">
    <text evidence="2">The sequence shown here is derived from an EMBL/GenBank/DDBJ whole genome shotgun (WGS) entry which is preliminary data.</text>
</comment>
<reference evidence="2" key="1">
    <citation type="journal article" date="2021" name="PeerJ">
        <title>Extensive microbial diversity within the chicken gut microbiome revealed by metagenomics and culture.</title>
        <authorList>
            <person name="Gilroy R."/>
            <person name="Ravi A."/>
            <person name="Getino M."/>
            <person name="Pursley I."/>
            <person name="Horton D.L."/>
            <person name="Alikhan N.F."/>
            <person name="Baker D."/>
            <person name="Gharbi K."/>
            <person name="Hall N."/>
            <person name="Watson M."/>
            <person name="Adriaenssens E.M."/>
            <person name="Foster-Nyarko E."/>
            <person name="Jarju S."/>
            <person name="Secka A."/>
            <person name="Antonio M."/>
            <person name="Oren A."/>
            <person name="Chaudhuri R.R."/>
            <person name="La Ragione R."/>
            <person name="Hildebrand F."/>
            <person name="Pallen M.J."/>
        </authorList>
    </citation>
    <scope>NUCLEOTIDE SEQUENCE</scope>
    <source>
        <strain evidence="2">ChiHjej11B10-19426</strain>
    </source>
</reference>